<sequence>MKKLLPIDKLLWLLLAVQALINLVGALGPELGFDALWYHLPEARLFLADRSLAPIPGSLLYWSGLPRLSEAVYALVLPLSVQAPKLIHWLSGMIAAFFVFKIARKKLPQTAALAAGLLFYSTLLVGWLATTAYVDLSFTALFLAAVYFTDWRRPLFLVLSGAVKLQAVAFGLVLTPVPWAALGALPFWLVNFFSTGNLFYPFGEGFNLSGDWFFNGFGYWLTRPARLFFDPAFRVGPAVATLVAILVFKLKPPLKKILKSITFWLFIIWWLMPGTGFGRFALPLLALLAVFAARLTSGSDPVGRKLALVLIVTQAVVGIGARAYANAKYLPVLLGQESRQEFLLEHLNFDFGDFYDADAEIKNLVGESGKVLVYDIHNLYYVDFPFDHQSWAGPRENYTHVLVGSGNTLSEKLKPAELIYQNHLTRVKLFKLL</sequence>
<proteinExistence type="predicted"/>
<dbReference type="AlphaFoldDB" id="A0A0G1U316"/>
<comment type="caution">
    <text evidence="2">The sequence shown here is derived from an EMBL/GenBank/DDBJ whole genome shotgun (WGS) entry which is preliminary data.</text>
</comment>
<gene>
    <name evidence="2" type="ORF">UX85_C0007G0005</name>
</gene>
<name>A0A0G1U316_9BACT</name>
<evidence type="ECO:0008006" key="4">
    <source>
        <dbReference type="Google" id="ProtNLM"/>
    </source>
</evidence>
<feature type="transmembrane region" description="Helical" evidence="1">
    <location>
        <begin position="110"/>
        <end position="130"/>
    </location>
</feature>
<feature type="transmembrane region" description="Helical" evidence="1">
    <location>
        <begin position="257"/>
        <end position="272"/>
    </location>
</feature>
<feature type="transmembrane region" description="Helical" evidence="1">
    <location>
        <begin position="86"/>
        <end position="103"/>
    </location>
</feature>
<feature type="transmembrane region" description="Helical" evidence="1">
    <location>
        <begin position="167"/>
        <end position="189"/>
    </location>
</feature>
<evidence type="ECO:0000313" key="3">
    <source>
        <dbReference type="Proteomes" id="UP000033860"/>
    </source>
</evidence>
<organism evidence="2 3">
    <name type="scientific">Candidatus Beckwithbacteria bacterium GW2011_GWB1_47_15</name>
    <dbReference type="NCBI Taxonomy" id="1618371"/>
    <lineage>
        <taxon>Bacteria</taxon>
        <taxon>Candidatus Beckwithiibacteriota</taxon>
    </lineage>
</organism>
<dbReference type="Proteomes" id="UP000033860">
    <property type="component" value="Unassembled WGS sequence"/>
</dbReference>
<dbReference type="EMBL" id="LCNT01000007">
    <property type="protein sequence ID" value="KKU60718.1"/>
    <property type="molecule type" value="Genomic_DNA"/>
</dbReference>
<protein>
    <recommendedName>
        <fullName evidence="4">Glycosyltransferase RgtA/B/C/D-like domain-containing protein</fullName>
    </recommendedName>
</protein>
<evidence type="ECO:0000313" key="2">
    <source>
        <dbReference type="EMBL" id="KKU60718.1"/>
    </source>
</evidence>
<feature type="transmembrane region" description="Helical" evidence="1">
    <location>
        <begin position="136"/>
        <end position="155"/>
    </location>
</feature>
<keyword evidence="1" id="KW-1133">Transmembrane helix</keyword>
<keyword evidence="1" id="KW-0472">Membrane</keyword>
<accession>A0A0G1U316</accession>
<keyword evidence="1" id="KW-0812">Transmembrane</keyword>
<evidence type="ECO:0000256" key="1">
    <source>
        <dbReference type="SAM" id="Phobius"/>
    </source>
</evidence>
<reference evidence="2 3" key="1">
    <citation type="journal article" date="2015" name="Nature">
        <title>rRNA introns, odd ribosomes, and small enigmatic genomes across a large radiation of phyla.</title>
        <authorList>
            <person name="Brown C.T."/>
            <person name="Hug L.A."/>
            <person name="Thomas B.C."/>
            <person name="Sharon I."/>
            <person name="Castelle C.J."/>
            <person name="Singh A."/>
            <person name="Wilkins M.J."/>
            <person name="Williams K.H."/>
            <person name="Banfield J.F."/>
        </authorList>
    </citation>
    <scope>NUCLEOTIDE SEQUENCE [LARGE SCALE GENOMIC DNA]</scope>
</reference>
<feature type="transmembrane region" description="Helical" evidence="1">
    <location>
        <begin position="232"/>
        <end position="250"/>
    </location>
</feature>